<accession>A0ABP8QG55</accession>
<dbReference type="EMBL" id="BAABGQ010000006">
    <property type="protein sequence ID" value="GAA4501646.1"/>
    <property type="molecule type" value="Genomic_DNA"/>
</dbReference>
<reference evidence="2" key="1">
    <citation type="journal article" date="2019" name="Int. J. Syst. Evol. Microbiol.">
        <title>The Global Catalogue of Microorganisms (GCM) 10K type strain sequencing project: providing services to taxonomists for standard genome sequencing and annotation.</title>
        <authorList>
            <consortium name="The Broad Institute Genomics Platform"/>
            <consortium name="The Broad Institute Genome Sequencing Center for Infectious Disease"/>
            <person name="Wu L."/>
            <person name="Ma J."/>
        </authorList>
    </citation>
    <scope>NUCLEOTIDE SEQUENCE [LARGE SCALE GENOMIC DNA]</scope>
    <source>
        <strain evidence="2">JCM 17841</strain>
    </source>
</reference>
<organism evidence="1 2">
    <name type="scientific">Hymenobacter ginsengisoli</name>
    <dbReference type="NCBI Taxonomy" id="1051626"/>
    <lineage>
        <taxon>Bacteria</taxon>
        <taxon>Pseudomonadati</taxon>
        <taxon>Bacteroidota</taxon>
        <taxon>Cytophagia</taxon>
        <taxon>Cytophagales</taxon>
        <taxon>Hymenobacteraceae</taxon>
        <taxon>Hymenobacter</taxon>
    </lineage>
</organism>
<comment type="caution">
    <text evidence="1">The sequence shown here is derived from an EMBL/GenBank/DDBJ whole genome shotgun (WGS) entry which is preliminary data.</text>
</comment>
<dbReference type="Proteomes" id="UP001501243">
    <property type="component" value="Unassembled WGS sequence"/>
</dbReference>
<evidence type="ECO:0000313" key="1">
    <source>
        <dbReference type="EMBL" id="GAA4501646.1"/>
    </source>
</evidence>
<keyword evidence="2" id="KW-1185">Reference proteome</keyword>
<proteinExistence type="predicted"/>
<name>A0ABP8QG55_9BACT</name>
<evidence type="ECO:0000313" key="2">
    <source>
        <dbReference type="Proteomes" id="UP001501243"/>
    </source>
</evidence>
<protein>
    <submittedName>
        <fullName evidence="1">Uncharacterized protein</fullName>
    </submittedName>
</protein>
<dbReference type="RefSeq" id="WP_208133057.1">
    <property type="nucleotide sequence ID" value="NZ_BAABGQ010000006.1"/>
</dbReference>
<sequence length="193" mass="21437">MTIFLATEGKSLTHWPATRTARKKETAKTLVYTVTATAYQPVENQTDDEPFVTADNSDIKPHYSSKTRWMALSRDLLARWGGDFQYGDQVVVSGISPQLDGVYTIHDTMNRRHHHCMDILTHVREKIDIYTKNVKIQLVAATSSADSSHNVSTARATSLARLRSGAATRASSPDFLAIGGDKKRVDYFASATF</sequence>
<gene>
    <name evidence="1" type="ORF">GCM10023172_23860</name>
</gene>